<evidence type="ECO:0000313" key="3">
    <source>
        <dbReference type="Proteomes" id="UP001209922"/>
    </source>
</evidence>
<keyword evidence="3" id="KW-1185">Reference proteome</keyword>
<dbReference type="RefSeq" id="WP_265128355.1">
    <property type="nucleotide sequence ID" value="NZ_JAPCHY010000010.1"/>
</dbReference>
<reference evidence="2 3" key="1">
    <citation type="submission" date="2022-10" db="EMBL/GenBank/DDBJ databases">
        <title>Xanthomonas sp. H13-6.</title>
        <authorList>
            <person name="Liu X."/>
            <person name="Deng Z."/>
            <person name="Jiang Y."/>
            <person name="Yu T."/>
            <person name="Ai J."/>
        </authorList>
    </citation>
    <scope>NUCLEOTIDE SEQUENCE [LARGE SCALE GENOMIC DNA]</scope>
    <source>
        <strain evidence="2 3">H13-6</strain>
    </source>
</reference>
<accession>A0ABT3JY15</accession>
<sequence>MRRGSPRAPAGMKHPREDIDDRAAIWDCMQVFWMDTDPAVFLAGVARTCARSKYSLEELEAIYWNEVRPAVSFNLSMLPAPEWAGFEIEWLKAQVLRRSRFGKPLPYRWLHRYSAGWWRRLEAAIVEYRHAARAGD</sequence>
<dbReference type="Pfam" id="PF23296">
    <property type="entry name" value="DUF7079"/>
    <property type="match status" value="1"/>
</dbReference>
<proteinExistence type="predicted"/>
<evidence type="ECO:0000259" key="1">
    <source>
        <dbReference type="Pfam" id="PF23296"/>
    </source>
</evidence>
<dbReference type="Proteomes" id="UP001209922">
    <property type="component" value="Unassembled WGS sequence"/>
</dbReference>
<organism evidence="2 3">
    <name type="scientific">Xanthomonas chitinilytica</name>
    <dbReference type="NCBI Taxonomy" id="2989819"/>
    <lineage>
        <taxon>Bacteria</taxon>
        <taxon>Pseudomonadati</taxon>
        <taxon>Pseudomonadota</taxon>
        <taxon>Gammaproteobacteria</taxon>
        <taxon>Lysobacterales</taxon>
        <taxon>Lysobacteraceae</taxon>
        <taxon>Xanthomonas</taxon>
    </lineage>
</organism>
<gene>
    <name evidence="2" type="ORF">OK345_12745</name>
</gene>
<evidence type="ECO:0000313" key="2">
    <source>
        <dbReference type="EMBL" id="MCW4473372.1"/>
    </source>
</evidence>
<dbReference type="EMBL" id="JAPCHY010000010">
    <property type="protein sequence ID" value="MCW4473372.1"/>
    <property type="molecule type" value="Genomic_DNA"/>
</dbReference>
<feature type="domain" description="DUF7079" evidence="1">
    <location>
        <begin position="21"/>
        <end position="120"/>
    </location>
</feature>
<protein>
    <recommendedName>
        <fullName evidence="1">DUF7079 domain-containing protein</fullName>
    </recommendedName>
</protein>
<dbReference type="InterPro" id="IPR055507">
    <property type="entry name" value="DUF7079"/>
</dbReference>
<comment type="caution">
    <text evidence="2">The sequence shown here is derived from an EMBL/GenBank/DDBJ whole genome shotgun (WGS) entry which is preliminary data.</text>
</comment>
<name>A0ABT3JY15_9XANT</name>